<dbReference type="NCBIfam" id="TIGR01460">
    <property type="entry name" value="HAD-SF-IIA"/>
    <property type="match status" value="1"/>
</dbReference>
<protein>
    <submittedName>
        <fullName evidence="1">Uncharacterized protein</fullName>
    </submittedName>
</protein>
<reference evidence="1 2" key="1">
    <citation type="submission" date="2023-08" db="EMBL/GenBank/DDBJ databases">
        <title>Black Yeasts Isolated from many extreme environments.</title>
        <authorList>
            <person name="Coleine C."/>
            <person name="Stajich J.E."/>
            <person name="Selbmann L."/>
        </authorList>
    </citation>
    <scope>NUCLEOTIDE SEQUENCE [LARGE SCALE GENOMIC DNA]</scope>
    <source>
        <strain evidence="1 2">CCFEE 5885</strain>
    </source>
</reference>
<dbReference type="Pfam" id="PF13242">
    <property type="entry name" value="Hydrolase_like"/>
    <property type="match status" value="1"/>
</dbReference>
<organism evidence="1 2">
    <name type="scientific">Lithohypha guttulata</name>
    <dbReference type="NCBI Taxonomy" id="1690604"/>
    <lineage>
        <taxon>Eukaryota</taxon>
        <taxon>Fungi</taxon>
        <taxon>Dikarya</taxon>
        <taxon>Ascomycota</taxon>
        <taxon>Pezizomycotina</taxon>
        <taxon>Eurotiomycetes</taxon>
        <taxon>Chaetothyriomycetidae</taxon>
        <taxon>Chaetothyriales</taxon>
        <taxon>Trichomeriaceae</taxon>
        <taxon>Lithohypha</taxon>
    </lineage>
</organism>
<dbReference type="NCBIfam" id="TIGR01456">
    <property type="entry name" value="CECR5"/>
    <property type="match status" value="1"/>
</dbReference>
<keyword evidence="2" id="KW-1185">Reference proteome</keyword>
<name>A0ABR0K8A2_9EURO</name>
<evidence type="ECO:0000313" key="2">
    <source>
        <dbReference type="Proteomes" id="UP001345013"/>
    </source>
</evidence>
<dbReference type="Gene3D" id="3.40.50.1000">
    <property type="entry name" value="HAD superfamily/HAD-like"/>
    <property type="match status" value="2"/>
</dbReference>
<gene>
    <name evidence="1" type="ORF">LTR24_005617</name>
</gene>
<dbReference type="PANTHER" id="PTHR14269:SF57">
    <property type="entry name" value="SUPERFAMILY HYDROLASE, PUTATIVE (AFU_ORTHOLOGUE AFUA_2G02580)-RELATED"/>
    <property type="match status" value="1"/>
</dbReference>
<dbReference type="Proteomes" id="UP001345013">
    <property type="component" value="Unassembled WGS sequence"/>
</dbReference>
<dbReference type="SUPFAM" id="SSF56784">
    <property type="entry name" value="HAD-like"/>
    <property type="match status" value="1"/>
</dbReference>
<dbReference type="InterPro" id="IPR006353">
    <property type="entry name" value="HAD-SF_hydro_IIA_CECR5"/>
</dbReference>
<dbReference type="InterPro" id="IPR006357">
    <property type="entry name" value="HAD-SF_hydro_IIA"/>
</dbReference>
<comment type="caution">
    <text evidence="1">The sequence shown here is derived from an EMBL/GenBank/DDBJ whole genome shotgun (WGS) entry which is preliminary data.</text>
</comment>
<proteinExistence type="predicted"/>
<dbReference type="InterPro" id="IPR023214">
    <property type="entry name" value="HAD_sf"/>
</dbReference>
<accession>A0ABR0K8A2</accession>
<dbReference type="InterPro" id="IPR036412">
    <property type="entry name" value="HAD-like_sf"/>
</dbReference>
<dbReference type="PANTHER" id="PTHR14269">
    <property type="entry name" value="CDP-DIACYLGLYCEROL--GLYCEROL-3-PHOSPHATE 3-PHOSPHATIDYLTRANSFERASE-RELATED"/>
    <property type="match status" value="1"/>
</dbReference>
<sequence>MARHLHGRAARHLCNCLYRPSIATSSSSPNSTSCIGTRYLSSQPSNSRIPNFAFAFDIDGVLLRSSTPIPGASQCLSYLRKHHIPFILLTNGGGKTEAERTRDLNNKLSLPPSHQIHVSQLIQSHTPLSELATTHGTPSYKDKTILVCGGDGGACRLVAEHYGFTNVVTPGDIIAAYADIWPFSSNFAAYYSTFARPLPRPINLQAADPETESLKIDAVMVFNDPRDWGLDCQLLLDIMLSHKGIVGTYSARNGKKELPNHGYQSDGQPEIYFSNPDLLWASAYPLSRLGQGGFREAFLGVWKAVTRNATGEEVELKYNVMGKPHQPTYEYAEKLMVQSRKEAFGDDVQDRVPLEKVYMIGDNPESDIAGANNYKSLVGAQWTSVLTRTGVFRAAEGETPTVEPKIVVDDVRVGVEWALRDAEWDDVDLAAVRLEEAEAKKVSISAERAAALAQLSNDELRGALSDAARTKEHEQTG</sequence>
<dbReference type="EMBL" id="JAVRRG010000066">
    <property type="protein sequence ID" value="KAK5091969.1"/>
    <property type="molecule type" value="Genomic_DNA"/>
</dbReference>
<dbReference type="InterPro" id="IPR050324">
    <property type="entry name" value="CDP-alcohol_PTase-I"/>
</dbReference>
<evidence type="ECO:0000313" key="1">
    <source>
        <dbReference type="EMBL" id="KAK5091969.1"/>
    </source>
</evidence>
<dbReference type="Pfam" id="PF13344">
    <property type="entry name" value="Hydrolase_6"/>
    <property type="match status" value="1"/>
</dbReference>